<dbReference type="PANTHER" id="PTHR43861:SF1">
    <property type="entry name" value="TRANS-ACONITATE 2-METHYLTRANSFERASE"/>
    <property type="match status" value="1"/>
</dbReference>
<name>A0A6J5L8Y7_9CAUD</name>
<dbReference type="PANTHER" id="PTHR43861">
    <property type="entry name" value="TRANS-ACONITATE 2-METHYLTRANSFERASE-RELATED"/>
    <property type="match status" value="1"/>
</dbReference>
<dbReference type="GO" id="GO:0008757">
    <property type="term" value="F:S-adenosylmethionine-dependent methyltransferase activity"/>
    <property type="evidence" value="ECO:0007669"/>
    <property type="project" value="InterPro"/>
</dbReference>
<gene>
    <name evidence="2" type="ORF">UFOVP112_308</name>
</gene>
<dbReference type="GO" id="GO:0032259">
    <property type="term" value="P:methylation"/>
    <property type="evidence" value="ECO:0007669"/>
    <property type="project" value="UniProtKB-KW"/>
</dbReference>
<feature type="domain" description="Methyltransferase type 11" evidence="1">
    <location>
        <begin position="46"/>
        <end position="132"/>
    </location>
</feature>
<proteinExistence type="predicted"/>
<evidence type="ECO:0000313" key="2">
    <source>
        <dbReference type="EMBL" id="CAB4129210.1"/>
    </source>
</evidence>
<dbReference type="CDD" id="cd02440">
    <property type="entry name" value="AdoMet_MTases"/>
    <property type="match status" value="1"/>
</dbReference>
<keyword evidence="2" id="KW-0489">Methyltransferase</keyword>
<dbReference type="SUPFAM" id="SSF53335">
    <property type="entry name" value="S-adenosyl-L-methionine-dependent methyltransferases"/>
    <property type="match status" value="1"/>
</dbReference>
<protein>
    <submittedName>
        <fullName evidence="2">SmtA SAM-dependent methyltransferases</fullName>
    </submittedName>
</protein>
<dbReference type="EMBL" id="LR796233">
    <property type="protein sequence ID" value="CAB4129210.1"/>
    <property type="molecule type" value="Genomic_DNA"/>
</dbReference>
<dbReference type="InterPro" id="IPR029063">
    <property type="entry name" value="SAM-dependent_MTases_sf"/>
</dbReference>
<reference evidence="2" key="1">
    <citation type="submission" date="2020-04" db="EMBL/GenBank/DDBJ databases">
        <authorList>
            <person name="Chiriac C."/>
            <person name="Salcher M."/>
            <person name="Ghai R."/>
            <person name="Kavagutti S V."/>
        </authorList>
    </citation>
    <scope>NUCLEOTIDE SEQUENCE</scope>
</reference>
<dbReference type="Gene3D" id="3.40.50.150">
    <property type="entry name" value="Vaccinia Virus protein VP39"/>
    <property type="match status" value="1"/>
</dbReference>
<keyword evidence="2" id="KW-0808">Transferase</keyword>
<organism evidence="2">
    <name type="scientific">uncultured Caudovirales phage</name>
    <dbReference type="NCBI Taxonomy" id="2100421"/>
    <lineage>
        <taxon>Viruses</taxon>
        <taxon>Duplodnaviria</taxon>
        <taxon>Heunggongvirae</taxon>
        <taxon>Uroviricota</taxon>
        <taxon>Caudoviricetes</taxon>
        <taxon>Peduoviridae</taxon>
        <taxon>Maltschvirus</taxon>
        <taxon>Maltschvirus maltsch</taxon>
    </lineage>
</organism>
<sequence length="208" mass="23967">MTWEFNADVAKTFVEHARQHIPNYDQVIDKCVDLCEYCLEENSPIIDVGCATGETIRRLSVAGFSNLTGVEASHAMLKHCNYDVARYIHTDRFPEETFDAVLCNWTLHFIKDKVKYLLDIKQNLQPGGIFVLSEKTSIDPVAINFYHKWKHSQGVSWEDILAKEQAVKDIMHINSTQWYLDTLDSIGFKSIQIIDASWCFTTFLCKHD</sequence>
<dbReference type="Pfam" id="PF08241">
    <property type="entry name" value="Methyltransf_11"/>
    <property type="match status" value="1"/>
</dbReference>
<accession>A0A6J5L8Y7</accession>
<dbReference type="InterPro" id="IPR013216">
    <property type="entry name" value="Methyltransf_11"/>
</dbReference>
<evidence type="ECO:0000259" key="1">
    <source>
        <dbReference type="Pfam" id="PF08241"/>
    </source>
</evidence>